<comment type="similarity">
    <text evidence="3">Belongs to the glycosyl hydrolase 5 (cellulase A) family.</text>
</comment>
<dbReference type="PROSITE" id="PS51257">
    <property type="entry name" value="PROKAR_LIPOPROTEIN"/>
    <property type="match status" value="1"/>
</dbReference>
<dbReference type="RefSeq" id="WP_020212987.1">
    <property type="nucleotide sequence ID" value="NZ_JRLX01000006.1"/>
</dbReference>
<keyword evidence="2 3" id="KW-0326">Glycosidase</keyword>
<evidence type="ECO:0000259" key="4">
    <source>
        <dbReference type="SMART" id="SM00458"/>
    </source>
</evidence>
<keyword evidence="1 3" id="KW-0378">Hydrolase</keyword>
<feature type="domain" description="Ricin B lectin" evidence="4">
    <location>
        <begin position="352"/>
        <end position="489"/>
    </location>
</feature>
<dbReference type="InterPro" id="IPR035992">
    <property type="entry name" value="Ricin_B-like_lectins"/>
</dbReference>
<dbReference type="InterPro" id="IPR017853">
    <property type="entry name" value="GH"/>
</dbReference>
<evidence type="ECO:0000313" key="5">
    <source>
        <dbReference type="EMBL" id="KGO87054.1"/>
    </source>
</evidence>
<dbReference type="InterPro" id="IPR018087">
    <property type="entry name" value="Glyco_hydro_5_CS"/>
</dbReference>
<dbReference type="PROSITE" id="PS50231">
    <property type="entry name" value="RICIN_B_LECTIN"/>
    <property type="match status" value="1"/>
</dbReference>
<dbReference type="Gene3D" id="2.80.10.50">
    <property type="match status" value="3"/>
</dbReference>
<comment type="caution">
    <text evidence="5">The sequence shown here is derived from an EMBL/GenBank/DDBJ whole genome shotgun (WGS) entry which is preliminary data.</text>
</comment>
<evidence type="ECO:0000256" key="3">
    <source>
        <dbReference type="RuleBase" id="RU361153"/>
    </source>
</evidence>
<dbReference type="Gene3D" id="3.20.20.80">
    <property type="entry name" value="Glycosidases"/>
    <property type="match status" value="1"/>
</dbReference>
<dbReference type="SMART" id="SM00458">
    <property type="entry name" value="RICIN"/>
    <property type="match status" value="1"/>
</dbReference>
<dbReference type="GO" id="GO:0009251">
    <property type="term" value="P:glucan catabolic process"/>
    <property type="evidence" value="ECO:0007669"/>
    <property type="project" value="TreeGrafter"/>
</dbReference>
<gene>
    <name evidence="5" type="ORF">Q765_07530</name>
</gene>
<protein>
    <submittedName>
        <fullName evidence="5">Ricin B lectin</fullName>
    </submittedName>
</protein>
<dbReference type="AlphaFoldDB" id="A0A0A2M447"/>
<proteinExistence type="inferred from homology"/>
<dbReference type="Pfam" id="PF00150">
    <property type="entry name" value="Cellulase"/>
    <property type="match status" value="1"/>
</dbReference>
<dbReference type="Pfam" id="PF14200">
    <property type="entry name" value="RicinB_lectin_2"/>
    <property type="match status" value="2"/>
</dbReference>
<dbReference type="Proteomes" id="UP000030152">
    <property type="component" value="Unassembled WGS sequence"/>
</dbReference>
<dbReference type="GO" id="GO:0004553">
    <property type="term" value="F:hydrolase activity, hydrolyzing O-glycosyl compounds"/>
    <property type="evidence" value="ECO:0007669"/>
    <property type="project" value="InterPro"/>
</dbReference>
<evidence type="ECO:0000256" key="1">
    <source>
        <dbReference type="ARBA" id="ARBA00022801"/>
    </source>
</evidence>
<dbReference type="eggNOG" id="COG2730">
    <property type="taxonomic scope" value="Bacteria"/>
</dbReference>
<keyword evidence="5" id="KW-0430">Lectin</keyword>
<dbReference type="SUPFAM" id="SSF50370">
    <property type="entry name" value="Ricin B-like lectins"/>
    <property type="match status" value="1"/>
</dbReference>
<dbReference type="InterPro" id="IPR000772">
    <property type="entry name" value="Ricin_B_lectin"/>
</dbReference>
<evidence type="ECO:0000313" key="6">
    <source>
        <dbReference type="Proteomes" id="UP000030152"/>
    </source>
</evidence>
<dbReference type="GO" id="GO:0030246">
    <property type="term" value="F:carbohydrate binding"/>
    <property type="evidence" value="ECO:0007669"/>
    <property type="project" value="UniProtKB-KW"/>
</dbReference>
<dbReference type="InterPro" id="IPR001547">
    <property type="entry name" value="Glyco_hydro_5"/>
</dbReference>
<dbReference type="EMBL" id="JRLX01000006">
    <property type="protein sequence ID" value="KGO87054.1"/>
    <property type="molecule type" value="Genomic_DNA"/>
</dbReference>
<dbReference type="SUPFAM" id="SSF51445">
    <property type="entry name" value="(Trans)glycosidases"/>
    <property type="match status" value="1"/>
</dbReference>
<dbReference type="PANTHER" id="PTHR34142:SF1">
    <property type="entry name" value="GLYCOSIDE HYDROLASE FAMILY 5 DOMAIN-CONTAINING PROTEIN"/>
    <property type="match status" value="1"/>
</dbReference>
<dbReference type="PROSITE" id="PS00659">
    <property type="entry name" value="GLYCOSYL_HYDROL_F5"/>
    <property type="match status" value="1"/>
</dbReference>
<accession>A0A0A2M447</accession>
<dbReference type="PANTHER" id="PTHR34142">
    <property type="entry name" value="ENDO-BETA-1,4-GLUCANASE A"/>
    <property type="match status" value="1"/>
</dbReference>
<name>A0A0A2M447_9FLAO</name>
<dbReference type="STRING" id="1121895.GCA_000378485_01831"/>
<organism evidence="5 6">
    <name type="scientific">Flavobacterium rivuli WB 3.3-2 = DSM 21788</name>
    <dbReference type="NCBI Taxonomy" id="1121895"/>
    <lineage>
        <taxon>Bacteria</taxon>
        <taxon>Pseudomonadati</taxon>
        <taxon>Bacteroidota</taxon>
        <taxon>Flavobacteriia</taxon>
        <taxon>Flavobacteriales</taxon>
        <taxon>Flavobacteriaceae</taxon>
        <taxon>Flavobacterium</taxon>
    </lineage>
</organism>
<sequence length="491" mass="54231">MKKIFTYLFVAGLLASCSDDNQPKEVNADVPETLAASDTITSSTRNFKGVNWADTRDNFVDNWLILSGLEMNDNESTIATKTTTILSGFKANGANTVRLPVNPPTVLQNYWPKYASVISQTAASDMKVIVAYWEGNSSKDGKVDGTGSGFWSMWDKLVAKYKGNQNVYFEIMNEPHGYSEADLKGLYAQWLEKYPDVPKRRILLDGTGYATGVNEIGNDARFNGCLLSFHYYTWFTGAYQTTADWERPVLDIAQPERTVMTEFGVPMTNGKAFTSAPGYDNEVTYLQGITAQLHDKGMGSVYWPGLRTNDSYSMFTYNNGTLTKNNESGLSRLQYAWGSGTANPFYANFSGSDFYKIVNRNSGKSIDVNGGSTNNGGNIIQWDYSGGNNQQWSFNSTGNGNFSIINRNSGKGLDVNGGSTNAGAGIIQWDYSGGNNQQWQVTDIGFGYYKIINKNSSQSLDVNGGSTWNGGDIIQWYWNNGYNQQWTIATP</sequence>
<dbReference type="OrthoDB" id="273314at2"/>
<keyword evidence="6" id="KW-1185">Reference proteome</keyword>
<reference evidence="5 6" key="1">
    <citation type="submission" date="2013-09" db="EMBL/GenBank/DDBJ databases">
        <authorList>
            <person name="Zeng Z."/>
            <person name="Chen C."/>
        </authorList>
    </citation>
    <scope>NUCLEOTIDE SEQUENCE [LARGE SCALE GENOMIC DNA]</scope>
    <source>
        <strain evidence="5 6">WB 3.3-2</strain>
    </source>
</reference>
<evidence type="ECO:0000256" key="2">
    <source>
        <dbReference type="ARBA" id="ARBA00023295"/>
    </source>
</evidence>